<evidence type="ECO:0000313" key="2">
    <source>
        <dbReference type="EMBL" id="CAF1464876.1"/>
    </source>
</evidence>
<accession>A0A815QNL1</accession>
<dbReference type="InterPro" id="IPR032675">
    <property type="entry name" value="LRR_dom_sf"/>
</dbReference>
<dbReference type="PROSITE" id="PS50181">
    <property type="entry name" value="FBOX"/>
    <property type="match status" value="1"/>
</dbReference>
<reference evidence="2" key="1">
    <citation type="submission" date="2021-02" db="EMBL/GenBank/DDBJ databases">
        <authorList>
            <person name="Nowell W R."/>
        </authorList>
    </citation>
    <scope>NUCLEOTIDE SEQUENCE</scope>
</reference>
<dbReference type="Proteomes" id="UP000663854">
    <property type="component" value="Unassembled WGS sequence"/>
</dbReference>
<dbReference type="EMBL" id="CAJNOL010009413">
    <property type="protein sequence ID" value="CAF1643195.1"/>
    <property type="molecule type" value="Genomic_DNA"/>
</dbReference>
<dbReference type="AlphaFoldDB" id="A0A815QNL1"/>
<evidence type="ECO:0000313" key="3">
    <source>
        <dbReference type="EMBL" id="CAF1643195.1"/>
    </source>
</evidence>
<feature type="domain" description="F-box" evidence="1">
    <location>
        <begin position="7"/>
        <end position="57"/>
    </location>
</feature>
<organism evidence="2 4">
    <name type="scientific">Rotaria sordida</name>
    <dbReference type="NCBI Taxonomy" id="392033"/>
    <lineage>
        <taxon>Eukaryota</taxon>
        <taxon>Metazoa</taxon>
        <taxon>Spiralia</taxon>
        <taxon>Gnathifera</taxon>
        <taxon>Rotifera</taxon>
        <taxon>Eurotatoria</taxon>
        <taxon>Bdelloidea</taxon>
        <taxon>Philodinida</taxon>
        <taxon>Philodinidae</taxon>
        <taxon>Rotaria</taxon>
    </lineage>
</organism>
<dbReference type="InterPro" id="IPR001810">
    <property type="entry name" value="F-box_dom"/>
</dbReference>
<proteinExistence type="predicted"/>
<dbReference type="SUPFAM" id="SSF52047">
    <property type="entry name" value="RNI-like"/>
    <property type="match status" value="1"/>
</dbReference>
<gene>
    <name evidence="3" type="ORF">JXQ802_LOCUS53503</name>
    <name evidence="2" type="ORF">PYM288_LOCUS37103</name>
</gene>
<name>A0A815QNL1_9BILA</name>
<evidence type="ECO:0000313" key="4">
    <source>
        <dbReference type="Proteomes" id="UP000663854"/>
    </source>
</evidence>
<evidence type="ECO:0000313" key="5">
    <source>
        <dbReference type="Proteomes" id="UP000663870"/>
    </source>
</evidence>
<dbReference type="Proteomes" id="UP000663870">
    <property type="component" value="Unassembled WGS sequence"/>
</dbReference>
<keyword evidence="5" id="KW-1185">Reference proteome</keyword>
<sequence length="275" mass="32669">MSDLSILMKFEFLPNEMLMECFKYLNALDIFYSFDLLNYRFSRLIRNIPLHVDFQCIRKSFFDKFCIKMLLNPEIKNQIYSLHLSDKDTCGQINAFLSFFSFNEFSNLQSLTLNENKNNNVEILEWILPLSPKLHSLISKRLFDSLTLIDKISSVKKLTISKCQSKELCQILQCMPMLNCLNIENFSIYYESINNETCCCDYIAWNLKRLIIDKFQNDFEDFEKFIKQIPNLKSLTISTDNKLNMFDAYRWENLISSSLPYLNIFNIHLYNTIHI</sequence>
<dbReference type="Gene3D" id="3.80.10.10">
    <property type="entry name" value="Ribonuclease Inhibitor"/>
    <property type="match status" value="1"/>
</dbReference>
<comment type="caution">
    <text evidence="2">The sequence shown here is derived from an EMBL/GenBank/DDBJ whole genome shotgun (WGS) entry which is preliminary data.</text>
</comment>
<protein>
    <recommendedName>
        <fullName evidence="1">F-box domain-containing protein</fullName>
    </recommendedName>
</protein>
<dbReference type="EMBL" id="CAJNOH010007745">
    <property type="protein sequence ID" value="CAF1464876.1"/>
    <property type="molecule type" value="Genomic_DNA"/>
</dbReference>
<evidence type="ECO:0000259" key="1">
    <source>
        <dbReference type="PROSITE" id="PS50181"/>
    </source>
</evidence>